<organism evidence="8 9">
    <name type="scientific">Streptomyces subrutilus</name>
    <dbReference type="NCBI Taxonomy" id="36818"/>
    <lineage>
        <taxon>Bacteria</taxon>
        <taxon>Bacillati</taxon>
        <taxon>Actinomycetota</taxon>
        <taxon>Actinomycetes</taxon>
        <taxon>Kitasatosporales</taxon>
        <taxon>Streptomycetaceae</taxon>
        <taxon>Streptomyces</taxon>
    </lineage>
</organism>
<dbReference type="InterPro" id="IPR009057">
    <property type="entry name" value="Homeodomain-like_sf"/>
</dbReference>
<evidence type="ECO:0000256" key="4">
    <source>
        <dbReference type="PROSITE-ProRule" id="PRU00335"/>
    </source>
</evidence>
<dbReference type="Proteomes" id="UP000326831">
    <property type="component" value="Chromosome"/>
</dbReference>
<dbReference type="OrthoDB" id="2570341at2"/>
<keyword evidence="9" id="KW-1185">Reference proteome</keyword>
<dbReference type="Pfam" id="PF00440">
    <property type="entry name" value="TetR_N"/>
    <property type="match status" value="1"/>
</dbReference>
<feature type="domain" description="HTH tetR-type" evidence="6">
    <location>
        <begin position="27"/>
        <end position="87"/>
    </location>
</feature>
<dbReference type="PROSITE" id="PS50977">
    <property type="entry name" value="HTH_TETR_2"/>
    <property type="match status" value="1"/>
</dbReference>
<feature type="DNA-binding region" description="H-T-H motif" evidence="4">
    <location>
        <begin position="50"/>
        <end position="69"/>
    </location>
</feature>
<evidence type="ECO:0000313" key="7">
    <source>
        <dbReference type="EMBL" id="GGZ85703.1"/>
    </source>
</evidence>
<dbReference type="GO" id="GO:0045892">
    <property type="term" value="P:negative regulation of DNA-templated transcription"/>
    <property type="evidence" value="ECO:0007669"/>
    <property type="project" value="InterPro"/>
</dbReference>
<keyword evidence="1" id="KW-0805">Transcription regulation</keyword>
<evidence type="ECO:0000256" key="2">
    <source>
        <dbReference type="ARBA" id="ARBA00023125"/>
    </source>
</evidence>
<dbReference type="RefSeq" id="WP_150520297.1">
    <property type="nucleotide sequence ID" value="NZ_BMVX01000023.1"/>
</dbReference>
<dbReference type="GO" id="GO:0000976">
    <property type="term" value="F:transcription cis-regulatory region binding"/>
    <property type="evidence" value="ECO:0007669"/>
    <property type="project" value="TreeGrafter"/>
</dbReference>
<reference evidence="7" key="1">
    <citation type="journal article" date="2014" name="Int. J. Syst. Evol. Microbiol.">
        <title>Complete genome sequence of Corynebacterium casei LMG S-19264T (=DSM 44701T), isolated from a smear-ripened cheese.</title>
        <authorList>
            <consortium name="US DOE Joint Genome Institute (JGI-PGF)"/>
            <person name="Walter F."/>
            <person name="Albersmeier A."/>
            <person name="Kalinowski J."/>
            <person name="Ruckert C."/>
        </authorList>
    </citation>
    <scope>NUCLEOTIDE SEQUENCE</scope>
    <source>
        <strain evidence="7">JCM 4834</strain>
    </source>
</reference>
<dbReference type="AlphaFoldDB" id="A0A5P2UUS5"/>
<evidence type="ECO:0000259" key="6">
    <source>
        <dbReference type="PROSITE" id="PS50977"/>
    </source>
</evidence>
<dbReference type="PANTHER" id="PTHR30055:SF151">
    <property type="entry name" value="TRANSCRIPTIONAL REGULATORY PROTEIN"/>
    <property type="match status" value="1"/>
</dbReference>
<dbReference type="SUPFAM" id="SSF46689">
    <property type="entry name" value="Homeodomain-like"/>
    <property type="match status" value="1"/>
</dbReference>
<keyword evidence="3" id="KW-0804">Transcription</keyword>
<dbReference type="InterPro" id="IPR050109">
    <property type="entry name" value="HTH-type_TetR-like_transc_reg"/>
</dbReference>
<dbReference type="Gene3D" id="1.10.10.60">
    <property type="entry name" value="Homeodomain-like"/>
    <property type="match status" value="1"/>
</dbReference>
<dbReference type="Gene3D" id="1.10.357.10">
    <property type="entry name" value="Tetracycline Repressor, domain 2"/>
    <property type="match status" value="1"/>
</dbReference>
<dbReference type="InterPro" id="IPR036271">
    <property type="entry name" value="Tet_transcr_reg_TetR-rel_C_sf"/>
</dbReference>
<gene>
    <name evidence="8" type="ORF">CP968_26025</name>
    <name evidence="7" type="ORF">GCM10010371_52020</name>
</gene>
<proteinExistence type="predicted"/>
<keyword evidence="2 4" id="KW-0238">DNA-binding</keyword>
<name>A0A5P2UUS5_9ACTN</name>
<evidence type="ECO:0000313" key="9">
    <source>
        <dbReference type="Proteomes" id="UP000326831"/>
    </source>
</evidence>
<dbReference type="PANTHER" id="PTHR30055">
    <property type="entry name" value="HTH-TYPE TRANSCRIPTIONAL REGULATOR RUTR"/>
    <property type="match status" value="1"/>
</dbReference>
<dbReference type="EMBL" id="CP023701">
    <property type="protein sequence ID" value="QEU81284.1"/>
    <property type="molecule type" value="Genomic_DNA"/>
</dbReference>
<reference evidence="7" key="3">
    <citation type="submission" date="2020-09" db="EMBL/GenBank/DDBJ databases">
        <authorList>
            <person name="Sun Q."/>
            <person name="Ohkuma M."/>
        </authorList>
    </citation>
    <scope>NUCLEOTIDE SEQUENCE</scope>
    <source>
        <strain evidence="7">JCM 4834</strain>
    </source>
</reference>
<evidence type="ECO:0000256" key="1">
    <source>
        <dbReference type="ARBA" id="ARBA00023015"/>
    </source>
</evidence>
<reference evidence="8 9" key="2">
    <citation type="submission" date="2017-09" db="EMBL/GenBank/DDBJ databases">
        <authorList>
            <person name="Lee N."/>
            <person name="Cho B.-K."/>
        </authorList>
    </citation>
    <scope>NUCLEOTIDE SEQUENCE [LARGE SCALE GENOMIC DNA]</scope>
    <source>
        <strain evidence="8 9">ATCC 27467</strain>
    </source>
</reference>
<accession>A0A5P2UUS5</accession>
<protein>
    <submittedName>
        <fullName evidence="7">TetR family transcriptional regulator</fullName>
    </submittedName>
    <submittedName>
        <fullName evidence="8">TetR/AcrR family transcriptional regulator</fullName>
    </submittedName>
</protein>
<feature type="compositionally biased region" description="Low complexity" evidence="5">
    <location>
        <begin position="15"/>
        <end position="26"/>
    </location>
</feature>
<sequence>MTTGGRPAEPEVIWARPQRAGRGPRPAHSRDSIAAEAVRIADEEGIEAVSMRRVAAGIGAGTMSLYNYVPRKDDLYELMVDAVSGEYALTPPTGDWRADLLALARRTRELMHRHPWLPRLLSPVYGFGPNALRYLEHSLDCLGPLEAPAGEKLELVAAINGTVATFVASELALAERVRSLPWSEAAEQGVRAAWIGSRLATGKYPRLAAALAAGSGDGEPGAESGIPHGPDLTAHFDRTVGRLLTAWEP</sequence>
<dbReference type="Proteomes" id="UP000634660">
    <property type="component" value="Unassembled WGS sequence"/>
</dbReference>
<dbReference type="InterPro" id="IPR004111">
    <property type="entry name" value="Repressor_TetR_C"/>
</dbReference>
<feature type="region of interest" description="Disordered" evidence="5">
    <location>
        <begin position="1"/>
        <end position="30"/>
    </location>
</feature>
<evidence type="ECO:0000313" key="8">
    <source>
        <dbReference type="EMBL" id="QEU81284.1"/>
    </source>
</evidence>
<dbReference type="InterPro" id="IPR001647">
    <property type="entry name" value="HTH_TetR"/>
</dbReference>
<dbReference type="KEGG" id="ssub:CP968_26025"/>
<evidence type="ECO:0000256" key="3">
    <source>
        <dbReference type="ARBA" id="ARBA00023163"/>
    </source>
</evidence>
<dbReference type="Pfam" id="PF02909">
    <property type="entry name" value="TetR_C_1"/>
    <property type="match status" value="1"/>
</dbReference>
<dbReference type="GO" id="GO:0003700">
    <property type="term" value="F:DNA-binding transcription factor activity"/>
    <property type="evidence" value="ECO:0007669"/>
    <property type="project" value="TreeGrafter"/>
</dbReference>
<dbReference type="EMBL" id="BMVX01000023">
    <property type="protein sequence ID" value="GGZ85703.1"/>
    <property type="molecule type" value="Genomic_DNA"/>
</dbReference>
<evidence type="ECO:0000256" key="5">
    <source>
        <dbReference type="SAM" id="MobiDB-lite"/>
    </source>
</evidence>
<dbReference type="SUPFAM" id="SSF48498">
    <property type="entry name" value="Tetracyclin repressor-like, C-terminal domain"/>
    <property type="match status" value="1"/>
</dbReference>